<comment type="caution">
    <text evidence="2">The sequence shown here is derived from an EMBL/GenBank/DDBJ whole genome shotgun (WGS) entry which is preliminary data.</text>
</comment>
<feature type="transmembrane region" description="Helical" evidence="1">
    <location>
        <begin position="175"/>
        <end position="199"/>
    </location>
</feature>
<keyword evidence="1" id="KW-0812">Transmembrane</keyword>
<organism evidence="2 3">
    <name type="scientific">Xylocopa violacea</name>
    <name type="common">Violet carpenter bee</name>
    <name type="synonym">Apis violacea</name>
    <dbReference type="NCBI Taxonomy" id="135666"/>
    <lineage>
        <taxon>Eukaryota</taxon>
        <taxon>Metazoa</taxon>
        <taxon>Ecdysozoa</taxon>
        <taxon>Arthropoda</taxon>
        <taxon>Hexapoda</taxon>
        <taxon>Insecta</taxon>
        <taxon>Pterygota</taxon>
        <taxon>Neoptera</taxon>
        <taxon>Endopterygota</taxon>
        <taxon>Hymenoptera</taxon>
        <taxon>Apocrita</taxon>
        <taxon>Aculeata</taxon>
        <taxon>Apoidea</taxon>
        <taxon>Anthophila</taxon>
        <taxon>Apidae</taxon>
        <taxon>Xylocopa</taxon>
        <taxon>Xylocopa</taxon>
    </lineage>
</organism>
<dbReference type="Proteomes" id="UP001642520">
    <property type="component" value="Unassembled WGS sequence"/>
</dbReference>
<keyword evidence="3" id="KW-1185">Reference proteome</keyword>
<dbReference type="EMBL" id="CAXAJV020001290">
    <property type="protein sequence ID" value="CAL7940773.1"/>
    <property type="molecule type" value="Genomic_DNA"/>
</dbReference>
<keyword evidence="1" id="KW-0472">Membrane</keyword>
<feature type="transmembrane region" description="Helical" evidence="1">
    <location>
        <begin position="138"/>
        <end position="155"/>
    </location>
</feature>
<proteinExistence type="predicted"/>
<evidence type="ECO:0000256" key="1">
    <source>
        <dbReference type="SAM" id="Phobius"/>
    </source>
</evidence>
<accession>A0ABP1NM06</accession>
<gene>
    <name evidence="2" type="ORF">XYLVIOL_LOCUS4657</name>
</gene>
<sequence>MTAEKSYRIFLRDWIVKVIQMMEKGTVALLMSHTTLRCIHMFLSQLLMEANRLVIEIFHHVHHCVNRNRRKEDKSVPQLPEEMNPIFILYPLCMVTSLVFANIWLFTNIFMRKPIIVSNFTFSLYEFQFFDNNLERNVFVGCFVAAALMLIVGIVEMKHVDLYIDLTTVSDDQLLVHPIFLHNFIMCLLSVFCMSMYLIQGWILFDYYHWVKSETGISDMQISDSGVETDTIEELETREDDRKLKQEEKEAPGELDPIPTLETFPSIAISETPNIDKEPVILYCCFVDCYNYIKWRQKMEKPLHEFQVIHVM</sequence>
<reference evidence="2 3" key="1">
    <citation type="submission" date="2024-08" db="EMBL/GenBank/DDBJ databases">
        <authorList>
            <person name="Will J Nash"/>
            <person name="Angela Man"/>
            <person name="Seanna McTaggart"/>
            <person name="Kendall Baker"/>
            <person name="Tom Barker"/>
            <person name="Leah Catchpole"/>
            <person name="Alex Durrant"/>
            <person name="Karim Gharbi"/>
            <person name="Naomi Irish"/>
            <person name="Gemy Kaithakottil"/>
            <person name="Debby Ku"/>
            <person name="Aaliyah Providence"/>
            <person name="Felix Shaw"/>
            <person name="David Swarbreck"/>
            <person name="Chris Watkins"/>
            <person name="Ann M. McCartney"/>
            <person name="Giulio Formenti"/>
            <person name="Alice Mouton"/>
            <person name="Noel Vella"/>
            <person name="Bjorn M von Reumont"/>
            <person name="Adriana Vella"/>
            <person name="Wilfried Haerty"/>
        </authorList>
    </citation>
    <scope>NUCLEOTIDE SEQUENCE [LARGE SCALE GENOMIC DNA]</scope>
</reference>
<evidence type="ECO:0000313" key="3">
    <source>
        <dbReference type="Proteomes" id="UP001642520"/>
    </source>
</evidence>
<evidence type="ECO:0000313" key="2">
    <source>
        <dbReference type="EMBL" id="CAL7940773.1"/>
    </source>
</evidence>
<name>A0ABP1NM06_XYLVO</name>
<keyword evidence="1" id="KW-1133">Transmembrane helix</keyword>
<protein>
    <submittedName>
        <fullName evidence="2">Uncharacterized protein</fullName>
    </submittedName>
</protein>
<feature type="transmembrane region" description="Helical" evidence="1">
    <location>
        <begin position="87"/>
        <end position="106"/>
    </location>
</feature>